<dbReference type="WBParaSite" id="TMUE_1000002800.1">
    <property type="protein sequence ID" value="TMUE_1000002800.1"/>
    <property type="gene ID" value="WBGene00293743"/>
</dbReference>
<dbReference type="PANTHER" id="PTHR46337:SF1">
    <property type="entry name" value="RCC1-LIKE G EXCHANGING FACTOR-LIKE PROTEIN"/>
    <property type="match status" value="1"/>
</dbReference>
<dbReference type="InterPro" id="IPR058923">
    <property type="entry name" value="RCC1-like_dom"/>
</dbReference>
<dbReference type="Gene3D" id="2.130.10.30">
    <property type="entry name" value="Regulator of chromosome condensation 1/beta-lactamase-inhibitor protein II"/>
    <property type="match status" value="2"/>
</dbReference>
<evidence type="ECO:0000256" key="1">
    <source>
        <dbReference type="ARBA" id="ARBA00022737"/>
    </source>
</evidence>
<dbReference type="SUPFAM" id="SSF50985">
    <property type="entry name" value="RCC1/BLIP-II"/>
    <property type="match status" value="1"/>
</dbReference>
<dbReference type="GO" id="GO:0070131">
    <property type="term" value="P:positive regulation of mitochondrial translation"/>
    <property type="evidence" value="ECO:0007669"/>
    <property type="project" value="TreeGrafter"/>
</dbReference>
<dbReference type="PANTHER" id="PTHR46337">
    <property type="entry name" value="RCC1-LIKE G EXCHANGING FACTOR-LIKE PROTEIN"/>
    <property type="match status" value="1"/>
</dbReference>
<feature type="repeat" description="RCC1" evidence="2">
    <location>
        <begin position="180"/>
        <end position="235"/>
    </location>
</feature>
<dbReference type="STRING" id="70415.A0A5S6Q6K4"/>
<dbReference type="GO" id="GO:0019843">
    <property type="term" value="F:rRNA binding"/>
    <property type="evidence" value="ECO:0007669"/>
    <property type="project" value="TreeGrafter"/>
</dbReference>
<feature type="repeat" description="RCC1" evidence="2">
    <location>
        <begin position="236"/>
        <end position="288"/>
    </location>
</feature>
<dbReference type="InterPro" id="IPR053035">
    <property type="entry name" value="Mitochondrial_GEF_domain"/>
</dbReference>
<sequence>MTSARSRLLRLPKLLRPIARPSTSKHEWESEDMPVFEYVSGKGKQRRKPRLYGWGYAATGELGIKEFLCPTYHEAPLEYTHKPCIIPFGDKHPVSSVACGVGFSVFIAKGLTRNLPTAYGTGVNAYHQLGFHANDHFPEKGIQYLIEPKEVPLPLRFPDSTKVTHVGCGKAHTIVATDNEGVFSLGSNEYGQCGRPVIENEDYMRSSVCHKIDGLPADVNQVVCGMDHTIIVDGSGKVYAFGCGLHGQLGYKSSWSNWQPALVEGDLKGERIVQVACSADSVLALSDKGEVFCWGSSEHRQFGSVTTDAQVLQPRHLNLAIGPIREVASGASSCAVLTENGHVYAWGYGPLGLGPEQLFKGSQTLLPSPLFGANEFHDGVCPQRLFAGLMHYAVVNNKGELYMWGGNKFGNLGLGHARYQYFPFKVSINCNVRQVAIGPYHTLARCRTWL</sequence>
<dbReference type="Pfam" id="PF00415">
    <property type="entry name" value="RCC1"/>
    <property type="match status" value="2"/>
</dbReference>
<dbReference type="GO" id="GO:0005085">
    <property type="term" value="F:guanyl-nucleotide exchange factor activity"/>
    <property type="evidence" value="ECO:0007669"/>
    <property type="project" value="TreeGrafter"/>
</dbReference>
<reference evidence="5" key="1">
    <citation type="submission" date="2019-12" db="UniProtKB">
        <authorList>
            <consortium name="WormBaseParasite"/>
        </authorList>
    </citation>
    <scope>IDENTIFICATION</scope>
</reference>
<dbReference type="InterPro" id="IPR009091">
    <property type="entry name" value="RCC1/BLIP-II"/>
</dbReference>
<evidence type="ECO:0000313" key="5">
    <source>
        <dbReference type="WBParaSite" id="TMUE_1000002800.1"/>
    </source>
</evidence>
<keyword evidence="1" id="KW-0677">Repeat</keyword>
<dbReference type="GO" id="GO:0005743">
    <property type="term" value="C:mitochondrial inner membrane"/>
    <property type="evidence" value="ECO:0007669"/>
    <property type="project" value="TreeGrafter"/>
</dbReference>
<proteinExistence type="predicted"/>
<keyword evidence="4" id="KW-1185">Reference proteome</keyword>
<dbReference type="AlphaFoldDB" id="A0A5S6Q6K4"/>
<dbReference type="PRINTS" id="PR00633">
    <property type="entry name" value="RCCNDNSATION"/>
</dbReference>
<feature type="repeat" description="RCC1" evidence="2">
    <location>
        <begin position="289"/>
        <end position="340"/>
    </location>
</feature>
<name>A0A5S6Q6K4_TRIMR</name>
<feature type="repeat" description="RCC1" evidence="2">
    <location>
        <begin position="116"/>
        <end position="179"/>
    </location>
</feature>
<evidence type="ECO:0000259" key="3">
    <source>
        <dbReference type="Pfam" id="PF25390"/>
    </source>
</evidence>
<evidence type="ECO:0000256" key="2">
    <source>
        <dbReference type="PROSITE-ProRule" id="PRU00235"/>
    </source>
</evidence>
<dbReference type="InterPro" id="IPR000408">
    <property type="entry name" value="Reg_chr_condens"/>
</dbReference>
<feature type="repeat" description="RCC1" evidence="2">
    <location>
        <begin position="49"/>
        <end position="110"/>
    </location>
</feature>
<accession>A0A5S6Q6K4</accession>
<organism evidence="4 5">
    <name type="scientific">Trichuris muris</name>
    <name type="common">Mouse whipworm</name>
    <dbReference type="NCBI Taxonomy" id="70415"/>
    <lineage>
        <taxon>Eukaryota</taxon>
        <taxon>Metazoa</taxon>
        <taxon>Ecdysozoa</taxon>
        <taxon>Nematoda</taxon>
        <taxon>Enoplea</taxon>
        <taxon>Dorylaimia</taxon>
        <taxon>Trichinellida</taxon>
        <taxon>Trichuridae</taxon>
        <taxon>Trichuris</taxon>
    </lineage>
</organism>
<feature type="repeat" description="RCC1" evidence="2">
    <location>
        <begin position="399"/>
        <end position="448"/>
    </location>
</feature>
<dbReference type="Pfam" id="PF25390">
    <property type="entry name" value="WD40_RLD"/>
    <property type="match status" value="1"/>
</dbReference>
<dbReference type="Proteomes" id="UP000046395">
    <property type="component" value="Unassembled WGS sequence"/>
</dbReference>
<evidence type="ECO:0000313" key="4">
    <source>
        <dbReference type="Proteomes" id="UP000046395"/>
    </source>
</evidence>
<protein>
    <recommendedName>
        <fullName evidence="3">RCC1-like domain-containing protein</fullName>
    </recommendedName>
</protein>
<feature type="domain" description="RCC1-like" evidence="3">
    <location>
        <begin position="217"/>
        <end position="446"/>
    </location>
</feature>
<dbReference type="PROSITE" id="PS50012">
    <property type="entry name" value="RCC1_3"/>
    <property type="match status" value="6"/>
</dbReference>